<gene>
    <name evidence="2" type="ORF">PH7735_01021</name>
</gene>
<keyword evidence="3" id="KW-1185">Reference proteome</keyword>
<dbReference type="STRING" id="1715693.PH7735_01021"/>
<evidence type="ECO:0008006" key="4">
    <source>
        <dbReference type="Google" id="ProtNLM"/>
    </source>
</evidence>
<proteinExistence type="predicted"/>
<feature type="signal peptide" evidence="1">
    <location>
        <begin position="1"/>
        <end position="29"/>
    </location>
</feature>
<dbReference type="GeneID" id="83880086"/>
<reference evidence="3" key="1">
    <citation type="submission" date="2015-09" db="EMBL/GenBank/DDBJ databases">
        <authorList>
            <person name="Rodrigo-Torres Lidia"/>
            <person name="Arahal R.David."/>
        </authorList>
    </citation>
    <scope>NUCLEOTIDE SEQUENCE [LARGE SCALE GENOMIC DNA]</scope>
    <source>
        <strain evidence="3">CECT 7735</strain>
    </source>
</reference>
<dbReference type="RefSeq" id="WP_099274414.1">
    <property type="nucleotide sequence ID" value="NZ_CANLZE010000001.1"/>
</dbReference>
<dbReference type="InterPro" id="IPR045467">
    <property type="entry name" value="DUF6497"/>
</dbReference>
<feature type="chain" id="PRO_5006064852" description="Acetolactate synthase" evidence="1">
    <location>
        <begin position="30"/>
        <end position="143"/>
    </location>
</feature>
<sequence length="143" mass="15510">MGRIAAKMYAGVFTTFAAIGGAQSGAAMAGDLEEFPVVPSGFKVHLQELIFETRQDSSRVARFRFVMPIIGQEGITFDSVAGDFDVLCASHAVPALRNAEEDVDQVIISLADRETEFGVISSVATQYFEAYSIENDACIWEGF</sequence>
<name>A0A0P1I430_9RHOB</name>
<dbReference type="Pfam" id="PF20107">
    <property type="entry name" value="DUF6497"/>
    <property type="match status" value="1"/>
</dbReference>
<protein>
    <recommendedName>
        <fullName evidence="4">Acetolactate synthase</fullName>
    </recommendedName>
</protein>
<evidence type="ECO:0000313" key="2">
    <source>
        <dbReference type="EMBL" id="CUJ89049.1"/>
    </source>
</evidence>
<evidence type="ECO:0000256" key="1">
    <source>
        <dbReference type="SAM" id="SignalP"/>
    </source>
</evidence>
<dbReference type="Proteomes" id="UP000051870">
    <property type="component" value="Unassembled WGS sequence"/>
</dbReference>
<dbReference type="AlphaFoldDB" id="A0A0P1I430"/>
<keyword evidence="1" id="KW-0732">Signal</keyword>
<evidence type="ECO:0000313" key="3">
    <source>
        <dbReference type="Proteomes" id="UP000051870"/>
    </source>
</evidence>
<organism evidence="2 3">
    <name type="scientific">Shimia thalassica</name>
    <dbReference type="NCBI Taxonomy" id="1715693"/>
    <lineage>
        <taxon>Bacteria</taxon>
        <taxon>Pseudomonadati</taxon>
        <taxon>Pseudomonadota</taxon>
        <taxon>Alphaproteobacteria</taxon>
        <taxon>Rhodobacterales</taxon>
        <taxon>Roseobacteraceae</taxon>
    </lineage>
</organism>
<dbReference type="EMBL" id="CYTW01000001">
    <property type="protein sequence ID" value="CUJ89049.1"/>
    <property type="molecule type" value="Genomic_DNA"/>
</dbReference>
<accession>A0A0P1I430</accession>